<dbReference type="Proteomes" id="UP000005526">
    <property type="component" value="Unassembled WGS sequence"/>
</dbReference>
<feature type="region of interest" description="Disordered" evidence="1">
    <location>
        <begin position="1"/>
        <end position="41"/>
    </location>
</feature>
<gene>
    <name evidence="2" type="ORF">HMPREF0602_1782</name>
</gene>
<dbReference type="EMBL" id="AEEF01000092">
    <property type="protein sequence ID" value="EFM03719.1"/>
    <property type="molecule type" value="Genomic_DNA"/>
</dbReference>
<comment type="caution">
    <text evidence="2">The sequence shown here is derived from an EMBL/GenBank/DDBJ whole genome shotgun (WGS) entry which is preliminary data.</text>
</comment>
<name>E0NBA0_NEIM3</name>
<feature type="compositionally biased region" description="Polar residues" evidence="1">
    <location>
        <begin position="1"/>
        <end position="15"/>
    </location>
</feature>
<reference evidence="2 3" key="1">
    <citation type="submission" date="2010-07" db="EMBL/GenBank/DDBJ databases">
        <authorList>
            <person name="Muzny D."/>
            <person name="Qin X."/>
            <person name="Deng J."/>
            <person name="Jiang H."/>
            <person name="Liu Y."/>
            <person name="Qu J."/>
            <person name="Song X.-Z."/>
            <person name="Zhang L."/>
            <person name="Thornton R."/>
            <person name="Coyle M."/>
            <person name="Francisco L."/>
            <person name="Jackson L."/>
            <person name="Javaid M."/>
            <person name="Korchina V."/>
            <person name="Kovar C."/>
            <person name="Mata R."/>
            <person name="Mathew T."/>
            <person name="Ngo R."/>
            <person name="Nguyen L."/>
            <person name="Nguyen N."/>
            <person name="Okwuonu G."/>
            <person name="Ongeri F."/>
            <person name="Pham C."/>
            <person name="Simmons D."/>
            <person name="Wilczek-Boney K."/>
            <person name="Hale W."/>
            <person name="Jakkamsetti A."/>
            <person name="Pham P."/>
            <person name="Ruth R."/>
            <person name="San Lucas F."/>
            <person name="Warren J."/>
            <person name="Zhang J."/>
            <person name="Zhao Z."/>
            <person name="Zhou C."/>
            <person name="Zhu D."/>
            <person name="Lee S."/>
            <person name="Bess C."/>
            <person name="Blankenburg K."/>
            <person name="Forbes L."/>
            <person name="Fu Q."/>
            <person name="Gubbala S."/>
            <person name="Hirani K."/>
            <person name="Jayaseelan J.C."/>
            <person name="Lara F."/>
            <person name="Munidasa M."/>
            <person name="Palculict T."/>
            <person name="Patil S."/>
            <person name="Pu L.-L."/>
            <person name="Saada N."/>
            <person name="Tang L."/>
            <person name="Weissenberger G."/>
            <person name="Zhu Y."/>
            <person name="Hemphill L."/>
            <person name="Shang Y."/>
            <person name="Youmans B."/>
            <person name="Ayvaz T."/>
            <person name="Ross M."/>
            <person name="Santibanez J."/>
            <person name="Aqrawi P."/>
            <person name="Gross S."/>
            <person name="Joshi V."/>
            <person name="Fowler G."/>
            <person name="Nazareth L."/>
            <person name="Reid J."/>
            <person name="Worley K."/>
            <person name="Petrosino J."/>
            <person name="Highlander S."/>
            <person name="Gibbs R."/>
        </authorList>
    </citation>
    <scope>NUCLEOTIDE SEQUENCE [LARGE SCALE GENOMIC DNA]</scope>
    <source>
        <strain evidence="2 3">ATCC 13091</strain>
    </source>
</reference>
<feature type="compositionally biased region" description="Basic and acidic residues" evidence="1">
    <location>
        <begin position="32"/>
        <end position="41"/>
    </location>
</feature>
<proteinExistence type="predicted"/>
<accession>E0NBA0</accession>
<sequence length="41" mass="4999">MTVNISNDRTTSQYRNDCRQADYPFKGRKERRKEGRKEISY</sequence>
<evidence type="ECO:0000256" key="1">
    <source>
        <dbReference type="SAM" id="MobiDB-lite"/>
    </source>
</evidence>
<protein>
    <submittedName>
        <fullName evidence="2">Uncharacterized protein</fullName>
    </submittedName>
</protein>
<dbReference type="HOGENOM" id="CLU_3273240_0_0_4"/>
<organism evidence="2 3">
    <name type="scientific">Neisseria meningitidis serogroup B (strain ATCC 13091 / M2091)</name>
    <dbReference type="NCBI Taxonomy" id="862513"/>
    <lineage>
        <taxon>Bacteria</taxon>
        <taxon>Pseudomonadati</taxon>
        <taxon>Pseudomonadota</taxon>
        <taxon>Betaproteobacteria</taxon>
        <taxon>Neisseriales</taxon>
        <taxon>Neisseriaceae</taxon>
        <taxon>Neisseria</taxon>
    </lineage>
</organism>
<dbReference type="AlphaFoldDB" id="E0NBA0"/>
<evidence type="ECO:0000313" key="2">
    <source>
        <dbReference type="EMBL" id="EFM03719.1"/>
    </source>
</evidence>
<evidence type="ECO:0000313" key="3">
    <source>
        <dbReference type="Proteomes" id="UP000005526"/>
    </source>
</evidence>